<sequence length="252" mass="28668">MKTKLFYICLLPVLCFACKKNIHEIPNPEGNLSSADTKEYLRTSVFTEDDPDAFYLYEYDDKKRLTQLTQYDNGSIIYSFAVTYNADTIKKSHAIADINNTAITNTVFYIPDSEGKIIRALINADTVYYTYTFDGYLHNRITKNDSTTFEYVDGNMTQSTKFSRLTKNQLGYTNYTYTSYPDKSSIMDPMHTGLLQEVFGKKSKNLIASETTGSRTVTFVYTLDLNGLPVKILGLNEDGSNASIQQNIFQIR</sequence>
<evidence type="ECO:0000313" key="1">
    <source>
        <dbReference type="EMBL" id="ABG59497.1"/>
    </source>
</evidence>
<dbReference type="AlphaFoldDB" id="A0A6N4ST09"/>
<dbReference type="RefSeq" id="WP_011585614.1">
    <property type="nucleotide sequence ID" value="NC_008255.1"/>
</dbReference>
<proteinExistence type="predicted"/>
<evidence type="ECO:0008006" key="3">
    <source>
        <dbReference type="Google" id="ProtNLM"/>
    </source>
</evidence>
<gene>
    <name evidence="1" type="ordered locus">CHU_2234</name>
</gene>
<dbReference type="Proteomes" id="UP000001822">
    <property type="component" value="Chromosome"/>
</dbReference>
<organism evidence="1 2">
    <name type="scientific">Cytophaga hutchinsonii (strain ATCC 33406 / DSM 1761 / CIP 103989 / NBRC 15051 / NCIMB 9469 / D465)</name>
    <dbReference type="NCBI Taxonomy" id="269798"/>
    <lineage>
        <taxon>Bacteria</taxon>
        <taxon>Pseudomonadati</taxon>
        <taxon>Bacteroidota</taxon>
        <taxon>Cytophagia</taxon>
        <taxon>Cytophagales</taxon>
        <taxon>Cytophagaceae</taxon>
        <taxon>Cytophaga</taxon>
    </lineage>
</organism>
<accession>A0A6N4ST09</accession>
<name>A0A6N4ST09_CYTH3</name>
<dbReference type="KEGG" id="chu:CHU_2234"/>
<dbReference type="OrthoDB" id="6398367at2"/>
<evidence type="ECO:0000313" key="2">
    <source>
        <dbReference type="Proteomes" id="UP000001822"/>
    </source>
</evidence>
<keyword evidence="2" id="KW-1185">Reference proteome</keyword>
<reference evidence="1 2" key="1">
    <citation type="journal article" date="2007" name="Appl. Environ. Microbiol.">
        <title>Genome sequence of the cellulolytic gliding bacterium Cytophaga hutchinsonii.</title>
        <authorList>
            <person name="Xie G."/>
            <person name="Bruce D.C."/>
            <person name="Challacombe J.F."/>
            <person name="Chertkov O."/>
            <person name="Detter J.C."/>
            <person name="Gilna P."/>
            <person name="Han C.S."/>
            <person name="Lucas S."/>
            <person name="Misra M."/>
            <person name="Myers G.L."/>
            <person name="Richardson P."/>
            <person name="Tapia R."/>
            <person name="Thayer N."/>
            <person name="Thompson L.S."/>
            <person name="Brettin T.S."/>
            <person name="Henrissat B."/>
            <person name="Wilson D.B."/>
            <person name="McBride M.J."/>
        </authorList>
    </citation>
    <scope>NUCLEOTIDE SEQUENCE [LARGE SCALE GENOMIC DNA]</scope>
    <source>
        <strain evidence="2">ATCC 33406 / DSM 1761 / CIP 103989 / NBRC 15051 / NCIMB 9469 / D465</strain>
    </source>
</reference>
<dbReference type="EMBL" id="CP000383">
    <property type="protein sequence ID" value="ABG59497.1"/>
    <property type="molecule type" value="Genomic_DNA"/>
</dbReference>
<protein>
    <recommendedName>
        <fullName evidence="3">DUF4595 domain-containing protein</fullName>
    </recommendedName>
</protein>